<dbReference type="PANTHER" id="PTHR46599">
    <property type="entry name" value="PIGGYBAC TRANSPOSABLE ELEMENT-DERIVED PROTEIN 4"/>
    <property type="match status" value="1"/>
</dbReference>
<dbReference type="Pfam" id="PF13843">
    <property type="entry name" value="DDE_Tnp_1_7"/>
    <property type="match status" value="1"/>
</dbReference>
<dbReference type="EMBL" id="VUJU01009279">
    <property type="protein sequence ID" value="KAF0721162.1"/>
    <property type="molecule type" value="Genomic_DNA"/>
</dbReference>
<sequence>MNKTLRANRKNSPQEVIKKKLNKGEMIQRFTQEGTCIMKWRDRRDVLVISTEYDGTLVEEIYKKGNKITKPKAILQCNKFMGAIDHSDQIYSRSKLNLYEFRLSVIETLIKEGLETTLAPRFILQPKTRNHYPKMVERNEKKNRRCQACIKTKIHLETDIYFPTCPGEPGLSVYPCFKNYHQ</sequence>
<dbReference type="AlphaFoldDB" id="A0A6G0W2V6"/>
<feature type="domain" description="PiggyBac transposable element-derived protein" evidence="1">
    <location>
        <begin position="4"/>
        <end position="93"/>
    </location>
</feature>
<evidence type="ECO:0000259" key="1">
    <source>
        <dbReference type="Pfam" id="PF13843"/>
    </source>
</evidence>
<dbReference type="PANTHER" id="PTHR46599:SF3">
    <property type="entry name" value="PIGGYBAC TRANSPOSABLE ELEMENT-DERIVED PROTEIN 4"/>
    <property type="match status" value="1"/>
</dbReference>
<evidence type="ECO:0000313" key="2">
    <source>
        <dbReference type="EMBL" id="KAF0721162.1"/>
    </source>
</evidence>
<protein>
    <submittedName>
        <fullName evidence="2">PiggyBac transposable element-derived protein 4-like</fullName>
    </submittedName>
</protein>
<reference evidence="2 3" key="1">
    <citation type="submission" date="2019-08" db="EMBL/GenBank/DDBJ databases">
        <title>Whole genome of Aphis craccivora.</title>
        <authorList>
            <person name="Voronova N.V."/>
            <person name="Shulinski R.S."/>
            <person name="Bandarenka Y.V."/>
            <person name="Zhorov D.G."/>
            <person name="Warner D."/>
        </authorList>
    </citation>
    <scope>NUCLEOTIDE SEQUENCE [LARGE SCALE GENOMIC DNA]</scope>
    <source>
        <strain evidence="2">180601</strain>
        <tissue evidence="2">Whole Body</tissue>
    </source>
</reference>
<dbReference type="Proteomes" id="UP000478052">
    <property type="component" value="Unassembled WGS sequence"/>
</dbReference>
<accession>A0A6G0W2V6</accession>
<organism evidence="2 3">
    <name type="scientific">Aphis craccivora</name>
    <name type="common">Cowpea aphid</name>
    <dbReference type="NCBI Taxonomy" id="307492"/>
    <lineage>
        <taxon>Eukaryota</taxon>
        <taxon>Metazoa</taxon>
        <taxon>Ecdysozoa</taxon>
        <taxon>Arthropoda</taxon>
        <taxon>Hexapoda</taxon>
        <taxon>Insecta</taxon>
        <taxon>Pterygota</taxon>
        <taxon>Neoptera</taxon>
        <taxon>Paraneoptera</taxon>
        <taxon>Hemiptera</taxon>
        <taxon>Sternorrhyncha</taxon>
        <taxon>Aphidomorpha</taxon>
        <taxon>Aphidoidea</taxon>
        <taxon>Aphididae</taxon>
        <taxon>Aphidini</taxon>
        <taxon>Aphis</taxon>
        <taxon>Aphis</taxon>
    </lineage>
</organism>
<comment type="caution">
    <text evidence="2">The sequence shown here is derived from an EMBL/GenBank/DDBJ whole genome shotgun (WGS) entry which is preliminary data.</text>
</comment>
<dbReference type="OrthoDB" id="6437726at2759"/>
<evidence type="ECO:0000313" key="3">
    <source>
        <dbReference type="Proteomes" id="UP000478052"/>
    </source>
</evidence>
<dbReference type="InterPro" id="IPR029526">
    <property type="entry name" value="PGBD"/>
</dbReference>
<gene>
    <name evidence="2" type="ORF">FWK35_00034478</name>
</gene>
<proteinExistence type="predicted"/>
<name>A0A6G0W2V6_APHCR</name>
<keyword evidence="3" id="KW-1185">Reference proteome</keyword>